<proteinExistence type="predicted"/>
<evidence type="ECO:0000313" key="3">
    <source>
        <dbReference type="Proteomes" id="UP000708208"/>
    </source>
</evidence>
<protein>
    <submittedName>
        <fullName evidence="2">Uncharacterized protein</fullName>
    </submittedName>
</protein>
<name>A0A8J2PJT1_9HEXA</name>
<dbReference type="EMBL" id="CAJVCH010375768">
    <property type="protein sequence ID" value="CAG7816689.1"/>
    <property type="molecule type" value="Genomic_DNA"/>
</dbReference>
<reference evidence="2" key="1">
    <citation type="submission" date="2021-06" db="EMBL/GenBank/DDBJ databases">
        <authorList>
            <person name="Hodson N. C."/>
            <person name="Mongue J. A."/>
            <person name="Jaron S. K."/>
        </authorList>
    </citation>
    <scope>NUCLEOTIDE SEQUENCE</scope>
</reference>
<organism evidence="2 3">
    <name type="scientific">Allacma fusca</name>
    <dbReference type="NCBI Taxonomy" id="39272"/>
    <lineage>
        <taxon>Eukaryota</taxon>
        <taxon>Metazoa</taxon>
        <taxon>Ecdysozoa</taxon>
        <taxon>Arthropoda</taxon>
        <taxon>Hexapoda</taxon>
        <taxon>Collembola</taxon>
        <taxon>Symphypleona</taxon>
        <taxon>Sminthuridae</taxon>
        <taxon>Allacma</taxon>
    </lineage>
</organism>
<feature type="region of interest" description="Disordered" evidence="1">
    <location>
        <begin position="109"/>
        <end position="137"/>
    </location>
</feature>
<dbReference type="Proteomes" id="UP000708208">
    <property type="component" value="Unassembled WGS sequence"/>
</dbReference>
<feature type="non-terminal residue" evidence="2">
    <location>
        <position position="153"/>
    </location>
</feature>
<sequence>NQKLEFQKLHLNSIINNATRFHFKDVTDEQIKVAVINWFRNSKDLAGGESAVDKMSLPTSDRTRRRLVRTQVNQLLLTIQKPTRENVIQTSEPHQNINQVSLDAATEDPIQDPEHSLNSSDDSYLSSSSSNSSRNNCKDINVDVHALERDVAL</sequence>
<keyword evidence="3" id="KW-1185">Reference proteome</keyword>
<evidence type="ECO:0000256" key="1">
    <source>
        <dbReference type="SAM" id="MobiDB-lite"/>
    </source>
</evidence>
<feature type="compositionally biased region" description="Low complexity" evidence="1">
    <location>
        <begin position="116"/>
        <end position="133"/>
    </location>
</feature>
<evidence type="ECO:0000313" key="2">
    <source>
        <dbReference type="EMBL" id="CAG7816689.1"/>
    </source>
</evidence>
<accession>A0A8J2PJT1</accession>
<feature type="non-terminal residue" evidence="2">
    <location>
        <position position="1"/>
    </location>
</feature>
<gene>
    <name evidence="2" type="ORF">AFUS01_LOCUS27295</name>
</gene>
<comment type="caution">
    <text evidence="2">The sequence shown here is derived from an EMBL/GenBank/DDBJ whole genome shotgun (WGS) entry which is preliminary data.</text>
</comment>
<dbReference type="AlphaFoldDB" id="A0A8J2PJT1"/>